<dbReference type="Gene3D" id="3.90.70.10">
    <property type="entry name" value="Cysteine proteinases"/>
    <property type="match status" value="1"/>
</dbReference>
<dbReference type="AlphaFoldDB" id="A0A815FD87"/>
<proteinExistence type="inferred from homology"/>
<dbReference type="InterPro" id="IPR038765">
    <property type="entry name" value="Papain-like_cys_pep_sf"/>
</dbReference>
<accession>A0A815FD87</accession>
<evidence type="ECO:0000259" key="2">
    <source>
        <dbReference type="SMART" id="SM00645"/>
    </source>
</evidence>
<evidence type="ECO:0000313" key="3">
    <source>
        <dbReference type="EMBL" id="CAF1323545.1"/>
    </source>
</evidence>
<dbReference type="GO" id="GO:0008234">
    <property type="term" value="F:cysteine-type peptidase activity"/>
    <property type="evidence" value="ECO:0007669"/>
    <property type="project" value="InterPro"/>
</dbReference>
<dbReference type="Proteomes" id="UP000663882">
    <property type="component" value="Unassembled WGS sequence"/>
</dbReference>
<dbReference type="EMBL" id="CAJOAX010005915">
    <property type="protein sequence ID" value="CAF3964358.1"/>
    <property type="molecule type" value="Genomic_DNA"/>
</dbReference>
<dbReference type="GO" id="GO:0006508">
    <property type="term" value="P:proteolysis"/>
    <property type="evidence" value="ECO:0007669"/>
    <property type="project" value="InterPro"/>
</dbReference>
<dbReference type="InterPro" id="IPR039417">
    <property type="entry name" value="Peptidase_C1A_papain-like"/>
</dbReference>
<dbReference type="PANTHER" id="PTHR12411">
    <property type="entry name" value="CYSTEINE PROTEASE FAMILY C1-RELATED"/>
    <property type="match status" value="1"/>
</dbReference>
<evidence type="ECO:0000256" key="1">
    <source>
        <dbReference type="ARBA" id="ARBA00008455"/>
    </source>
</evidence>
<dbReference type="CDD" id="cd02248">
    <property type="entry name" value="Peptidase_C1A"/>
    <property type="match status" value="1"/>
</dbReference>
<dbReference type="Pfam" id="PF08246">
    <property type="entry name" value="Inhibitor_I29"/>
    <property type="match status" value="1"/>
</dbReference>
<dbReference type="PRINTS" id="PR00705">
    <property type="entry name" value="PAPAIN"/>
</dbReference>
<sequence>MKNFKEALKFITETNLDETNTFKLSLNEFSDWTHGELRHHTGLISDNNEHIMSRLDMDIDPVADAEAFYPLKNPSDDSWDWTEHAIVSPAKNQGQCASCYAFAFVGVLESNYAIRHKALFNMSEQEFVDCAATLGCKGGNFIPCYNYVKAKNWRTQQATHYPYTATNGQCQLHHSMPVHISEKLYKRVPINDEVALKILLRKYGPIFITFNVGNQNSALSLQRDISKIFNSYSSGIFDVPGCNEKPLQNHAMLLVGYGRDQNTGLDYWKVKNSWGTRWGENGFVRVRRGVNMGGIATSAYYIGSIPSF</sequence>
<dbReference type="InterPro" id="IPR000668">
    <property type="entry name" value="Peptidase_C1A_C"/>
</dbReference>
<comment type="caution">
    <text evidence="3">The sequence shown here is derived from an EMBL/GenBank/DDBJ whole genome shotgun (WGS) entry which is preliminary data.</text>
</comment>
<dbReference type="Proteomes" id="UP000663823">
    <property type="component" value="Unassembled WGS sequence"/>
</dbReference>
<protein>
    <recommendedName>
        <fullName evidence="2">Peptidase C1A papain C-terminal domain-containing protein</fullName>
    </recommendedName>
</protein>
<feature type="domain" description="Peptidase C1A papain C-terminal" evidence="2">
    <location>
        <begin position="75"/>
        <end position="303"/>
    </location>
</feature>
<dbReference type="InterPro" id="IPR013128">
    <property type="entry name" value="Peptidase_C1A"/>
</dbReference>
<dbReference type="SUPFAM" id="SSF54001">
    <property type="entry name" value="Cysteine proteinases"/>
    <property type="match status" value="1"/>
</dbReference>
<reference evidence="3" key="1">
    <citation type="submission" date="2021-02" db="EMBL/GenBank/DDBJ databases">
        <authorList>
            <person name="Nowell W R."/>
        </authorList>
    </citation>
    <scope>NUCLEOTIDE SEQUENCE</scope>
</reference>
<name>A0A815FD87_9BILA</name>
<comment type="similarity">
    <text evidence="1">Belongs to the peptidase C1 family.</text>
</comment>
<organism evidence="3 5">
    <name type="scientific">Rotaria sordida</name>
    <dbReference type="NCBI Taxonomy" id="392033"/>
    <lineage>
        <taxon>Eukaryota</taxon>
        <taxon>Metazoa</taxon>
        <taxon>Spiralia</taxon>
        <taxon>Gnathifera</taxon>
        <taxon>Rotifera</taxon>
        <taxon>Eurotatoria</taxon>
        <taxon>Bdelloidea</taxon>
        <taxon>Philodinida</taxon>
        <taxon>Philodinidae</taxon>
        <taxon>Rotaria</taxon>
    </lineage>
</organism>
<dbReference type="Pfam" id="PF00112">
    <property type="entry name" value="Peptidase_C1"/>
    <property type="match status" value="1"/>
</dbReference>
<dbReference type="SMART" id="SM00645">
    <property type="entry name" value="Pept_C1"/>
    <property type="match status" value="1"/>
</dbReference>
<gene>
    <name evidence="4" type="ORF">OTI717_LOCUS27080</name>
    <name evidence="3" type="ORF">RFH988_LOCUS30877</name>
</gene>
<evidence type="ECO:0000313" key="4">
    <source>
        <dbReference type="EMBL" id="CAF3964358.1"/>
    </source>
</evidence>
<dbReference type="InterPro" id="IPR013201">
    <property type="entry name" value="Prot_inhib_I29"/>
</dbReference>
<dbReference type="EMBL" id="CAJNOO010003191">
    <property type="protein sequence ID" value="CAF1323545.1"/>
    <property type="molecule type" value="Genomic_DNA"/>
</dbReference>
<evidence type="ECO:0000313" key="5">
    <source>
        <dbReference type="Proteomes" id="UP000663882"/>
    </source>
</evidence>
<dbReference type="OrthoDB" id="10253408at2759"/>